<dbReference type="SMART" id="SM00387">
    <property type="entry name" value="HATPase_c"/>
    <property type="match status" value="1"/>
</dbReference>
<gene>
    <name evidence="7" type="ORF">CLAFUR5_11220</name>
</gene>
<keyword evidence="8" id="KW-1185">Reference proteome</keyword>
<dbReference type="PANTHER" id="PTHR43719">
    <property type="entry name" value="TWO-COMPONENT HISTIDINE KINASE"/>
    <property type="match status" value="1"/>
</dbReference>
<dbReference type="SUPFAM" id="SSF55874">
    <property type="entry name" value="ATPase domain of HSP90 chaperone/DNA topoisomerase II/histidine kinase"/>
    <property type="match status" value="1"/>
</dbReference>
<protein>
    <submittedName>
        <fullName evidence="7">Hybrid signal transduction histidine kinase K</fullName>
    </submittedName>
</protein>
<name>A0A9Q8PE96_PASFU</name>
<evidence type="ECO:0000259" key="5">
    <source>
        <dbReference type="PROSITE" id="PS50110"/>
    </source>
</evidence>
<dbReference type="InterPro" id="IPR035965">
    <property type="entry name" value="PAS-like_dom_sf"/>
</dbReference>
<dbReference type="CDD" id="cd17546">
    <property type="entry name" value="REC_hyHK_CKI1_RcsC-like"/>
    <property type="match status" value="1"/>
</dbReference>
<keyword evidence="1 2" id="KW-0597">Phosphoprotein</keyword>
<accession>A0A9Q8PE96</accession>
<dbReference type="OrthoDB" id="60033at2759"/>
<feature type="domain" description="Response regulatory" evidence="5">
    <location>
        <begin position="864"/>
        <end position="989"/>
    </location>
</feature>
<dbReference type="SUPFAM" id="SSF55785">
    <property type="entry name" value="PYP-like sensor domain (PAS domain)"/>
    <property type="match status" value="1"/>
</dbReference>
<dbReference type="Pfam" id="PF13188">
    <property type="entry name" value="PAS_8"/>
    <property type="match status" value="1"/>
</dbReference>
<dbReference type="InterPro" id="IPR011006">
    <property type="entry name" value="CheY-like_superfamily"/>
</dbReference>
<dbReference type="InterPro" id="IPR036097">
    <property type="entry name" value="HisK_dim/P_sf"/>
</dbReference>
<keyword evidence="7" id="KW-0808">Transferase</keyword>
<feature type="domain" description="Histidine kinase" evidence="4">
    <location>
        <begin position="534"/>
        <end position="777"/>
    </location>
</feature>
<dbReference type="RefSeq" id="XP_047765188.1">
    <property type="nucleotide sequence ID" value="XM_047910368.1"/>
</dbReference>
<dbReference type="InterPro" id="IPR003661">
    <property type="entry name" value="HisK_dim/P_dom"/>
</dbReference>
<dbReference type="InterPro" id="IPR001789">
    <property type="entry name" value="Sig_transdc_resp-reg_receiver"/>
</dbReference>
<evidence type="ECO:0000313" key="7">
    <source>
        <dbReference type="EMBL" id="UJO20822.1"/>
    </source>
</evidence>
<dbReference type="Pfam" id="PF00072">
    <property type="entry name" value="Response_reg"/>
    <property type="match status" value="1"/>
</dbReference>
<dbReference type="InterPro" id="IPR050956">
    <property type="entry name" value="2C_system_His_kinase"/>
</dbReference>
<reference evidence="7" key="2">
    <citation type="journal article" date="2022" name="Microb. Genom.">
        <title>A chromosome-scale genome assembly of the tomato pathogen Cladosporium fulvum reveals a compartmentalized genome architecture and the presence of a dispensable chromosome.</title>
        <authorList>
            <person name="Zaccaron A.Z."/>
            <person name="Chen L.H."/>
            <person name="Samaras A."/>
            <person name="Stergiopoulos I."/>
        </authorList>
    </citation>
    <scope>NUCLEOTIDE SEQUENCE</scope>
    <source>
        <strain evidence="7">Race5_Kim</strain>
    </source>
</reference>
<dbReference type="GeneID" id="71991098"/>
<dbReference type="Pfam" id="PF02518">
    <property type="entry name" value="HATPase_c"/>
    <property type="match status" value="1"/>
</dbReference>
<dbReference type="PROSITE" id="PS50112">
    <property type="entry name" value="PAS"/>
    <property type="match status" value="1"/>
</dbReference>
<evidence type="ECO:0000313" key="8">
    <source>
        <dbReference type="Proteomes" id="UP000756132"/>
    </source>
</evidence>
<dbReference type="InterPro" id="IPR000014">
    <property type="entry name" value="PAS"/>
</dbReference>
<dbReference type="Gene3D" id="1.10.287.130">
    <property type="match status" value="1"/>
</dbReference>
<feature type="modified residue" description="4-aspartylphosphate" evidence="2">
    <location>
        <position position="918"/>
    </location>
</feature>
<sequence length="995" mass="110355">MTTWSTELRRMVNFLLQDKKAAALWWGPQRIGVYNDGYAKVVAHKYPVALGQTVAQVWPEIVDSPYGTSFDHADATGLASSEDRTPFYVTRQGYFEEVWATWVNIPISGGDGNLGYYNTVSDTTQEVMYDRRIATLQSLDQHMSCTDNVQDYWAQVLLALQNNDREVPFAALYGPALGETRRESLTSSSGTADTNDEGSSEHGSVFTGTEWVLEGVLGLDPSRYVSDLPRRVDLDSGCERLTPLFSGAMSSKSITVLSTADGTMCETLKDAAKSRAFEGEQCETAILLPIWSHYQEHRSGFLILGLSTRRSYDADYQRFIRLLHQQLTSSLSSLVIAEDEARRSRVAARIAATERIRLVENLAKSQREATQNQSRFRGMADLAPIGIFEFDTSGGLLYANQAFLELTDCPVDKAQGIESLNKVLVEADQEYAMQQWSRLLAGEEVHYESRLKKPFITDEIYDGERMIGETWVLTAAYAMRDDSRGVESADSDSVLGIFGCLVDISRQKYMEGFQERKVKEQLERRRQQENFMDSTNHEARNPLAAITLCADDVYNTVNSVLQEAGGGQVLFTTESARAILESVEIIMACAKHQKRIIDDVLTLSKLDSEMLSISPAPMQPTDVIAQALKMFRGELQRDDVDLQYIVGPSYQTYNVEWVMVDSTRLLQILINLLTNAIKFTKNESLRKIVVRLDVSEQRPTDLDCGVRFAPNSQRRASAPVSPAVEENVFLCVSVKDTGPGILDDELQNLFQRFQQASPKTYAQYGGSGLGLWISKELCGTTFCFYVQAPRCAAPPPDLGLDNSEMTEPQTRAIGAGAITLLDEGIAAINVHLQTSAPEPAQPFDGTANTPTVEMTDALAATTIDILAVEDNLVNQRVMRKQLIRAGFRVAVANHGKEALDLIYPPTGDLAKIDVVLMDIEMPIMGGLECTQIVRLRKRESEREQHIPILGVTANARAEQQAAALEAGMDRVVTKPFHMSELLPAIEKVQKGVLAS</sequence>
<keyword evidence="7" id="KW-0418">Kinase</keyword>
<dbReference type="AlphaFoldDB" id="A0A9Q8PE96"/>
<dbReference type="GO" id="GO:0000155">
    <property type="term" value="F:phosphorelay sensor kinase activity"/>
    <property type="evidence" value="ECO:0007669"/>
    <property type="project" value="InterPro"/>
</dbReference>
<dbReference type="CDD" id="cd00130">
    <property type="entry name" value="PAS"/>
    <property type="match status" value="1"/>
</dbReference>
<evidence type="ECO:0000256" key="2">
    <source>
        <dbReference type="PROSITE-ProRule" id="PRU00169"/>
    </source>
</evidence>
<dbReference type="Gene3D" id="3.30.565.10">
    <property type="entry name" value="Histidine kinase-like ATPase, C-terminal domain"/>
    <property type="match status" value="1"/>
</dbReference>
<evidence type="ECO:0000259" key="6">
    <source>
        <dbReference type="PROSITE" id="PS50112"/>
    </source>
</evidence>
<dbReference type="SUPFAM" id="SSF52172">
    <property type="entry name" value="CheY-like"/>
    <property type="match status" value="1"/>
</dbReference>
<reference evidence="7" key="1">
    <citation type="submission" date="2021-12" db="EMBL/GenBank/DDBJ databases">
        <authorList>
            <person name="Zaccaron A."/>
            <person name="Stergiopoulos I."/>
        </authorList>
    </citation>
    <scope>NUCLEOTIDE SEQUENCE</scope>
    <source>
        <strain evidence="7">Race5_Kim</strain>
    </source>
</reference>
<organism evidence="7 8">
    <name type="scientific">Passalora fulva</name>
    <name type="common">Tomato leaf mold</name>
    <name type="synonym">Cladosporium fulvum</name>
    <dbReference type="NCBI Taxonomy" id="5499"/>
    <lineage>
        <taxon>Eukaryota</taxon>
        <taxon>Fungi</taxon>
        <taxon>Dikarya</taxon>
        <taxon>Ascomycota</taxon>
        <taxon>Pezizomycotina</taxon>
        <taxon>Dothideomycetes</taxon>
        <taxon>Dothideomycetidae</taxon>
        <taxon>Mycosphaerellales</taxon>
        <taxon>Mycosphaerellaceae</taxon>
        <taxon>Fulvia</taxon>
    </lineage>
</organism>
<feature type="domain" description="PAS" evidence="6">
    <location>
        <begin position="372"/>
        <end position="443"/>
    </location>
</feature>
<dbReference type="Gene3D" id="3.40.50.2300">
    <property type="match status" value="1"/>
</dbReference>
<dbReference type="PROSITE" id="PS50110">
    <property type="entry name" value="RESPONSE_REGULATORY"/>
    <property type="match status" value="1"/>
</dbReference>
<evidence type="ECO:0000256" key="1">
    <source>
        <dbReference type="ARBA" id="ARBA00022553"/>
    </source>
</evidence>
<feature type="region of interest" description="Disordered" evidence="3">
    <location>
        <begin position="181"/>
        <end position="204"/>
    </location>
</feature>
<dbReference type="InterPro" id="IPR003594">
    <property type="entry name" value="HATPase_dom"/>
</dbReference>
<dbReference type="PANTHER" id="PTHR43719:SF30">
    <property type="entry name" value="TWO-COMPONENT SYSTEM RESPONSE REGULATOR"/>
    <property type="match status" value="1"/>
</dbReference>
<dbReference type="PROSITE" id="PS50109">
    <property type="entry name" value="HIS_KIN"/>
    <property type="match status" value="1"/>
</dbReference>
<dbReference type="SMART" id="SM00448">
    <property type="entry name" value="REC"/>
    <property type="match status" value="1"/>
</dbReference>
<dbReference type="EMBL" id="CP090170">
    <property type="protein sequence ID" value="UJO20822.1"/>
    <property type="molecule type" value="Genomic_DNA"/>
</dbReference>
<dbReference type="InterPro" id="IPR005467">
    <property type="entry name" value="His_kinase_dom"/>
</dbReference>
<dbReference type="InterPro" id="IPR036890">
    <property type="entry name" value="HATPase_C_sf"/>
</dbReference>
<dbReference type="SMART" id="SM00091">
    <property type="entry name" value="PAS"/>
    <property type="match status" value="1"/>
</dbReference>
<dbReference type="Gene3D" id="3.30.450.20">
    <property type="entry name" value="PAS domain"/>
    <property type="match status" value="2"/>
</dbReference>
<dbReference type="Proteomes" id="UP000756132">
    <property type="component" value="Chromosome 8"/>
</dbReference>
<proteinExistence type="predicted"/>
<evidence type="ECO:0000259" key="4">
    <source>
        <dbReference type="PROSITE" id="PS50109"/>
    </source>
</evidence>
<dbReference type="KEGG" id="ffu:CLAFUR5_11220"/>
<evidence type="ECO:0000256" key="3">
    <source>
        <dbReference type="SAM" id="MobiDB-lite"/>
    </source>
</evidence>
<dbReference type="CDD" id="cd00082">
    <property type="entry name" value="HisKA"/>
    <property type="match status" value="1"/>
</dbReference>
<dbReference type="SUPFAM" id="SSF47384">
    <property type="entry name" value="Homodimeric domain of signal transducing histidine kinase"/>
    <property type="match status" value="1"/>
</dbReference>